<feature type="transmembrane region" description="Helical" evidence="7">
    <location>
        <begin position="12"/>
        <end position="33"/>
    </location>
</feature>
<name>A0A136Q0X6_9FIRM</name>
<comment type="caution">
    <text evidence="9">The sequence shown here is derived from an EMBL/GenBank/DDBJ whole genome shotgun (WGS) entry which is preliminary data.</text>
</comment>
<keyword evidence="6" id="KW-1278">Translocase</keyword>
<comment type="subunit">
    <text evidence="6">The complex is composed of six subunits: RnfA, RnfB, RnfC, RnfD, RnfE and RnfG.</text>
</comment>
<evidence type="ECO:0000256" key="1">
    <source>
        <dbReference type="ARBA" id="ARBA00022448"/>
    </source>
</evidence>
<keyword evidence="10" id="KW-1185">Reference proteome</keyword>
<protein>
    <recommendedName>
        <fullName evidence="6">Ion-translocating oxidoreductase complex subunit G</fullName>
        <ecNumber evidence="6">7.-.-.-</ecNumber>
    </recommendedName>
    <alternativeName>
        <fullName evidence="6">Rnf electron transport complex subunit G</fullName>
    </alternativeName>
</protein>
<dbReference type="KEGG" id="cmiu:B1H56_08425"/>
<dbReference type="STRING" id="626937.HMPREF3293_03004"/>
<comment type="function">
    <text evidence="6">Part of a membrane-bound complex that couples electron transfer with translocation of ions across the membrane.</text>
</comment>
<keyword evidence="2 6" id="KW-0597">Phosphoprotein</keyword>
<keyword evidence="6" id="KW-1003">Cell membrane</keyword>
<dbReference type="InterPro" id="IPR007329">
    <property type="entry name" value="FMN-bd"/>
</dbReference>
<evidence type="ECO:0000256" key="3">
    <source>
        <dbReference type="ARBA" id="ARBA00022630"/>
    </source>
</evidence>
<comment type="subcellular location">
    <subcellularLocation>
        <location evidence="6">Cell membrane</location>
        <topology evidence="6">Single-pass membrane protein</topology>
    </subcellularLocation>
</comment>
<dbReference type="InterPro" id="IPR010209">
    <property type="entry name" value="Ion_transpt_RnfG/RsxG"/>
</dbReference>
<dbReference type="OrthoDB" id="9794010at2"/>
<keyword evidence="3 6" id="KW-0285">Flavoprotein</keyword>
<sequence>MNKANNDSILNLVLRLVIITVCAGLILGLVYAVTKEPIEQQNIKKATEARQAVLPSAQDFKQVALDGIDYDHEKYGEIQEVYEGTADGSAVGHTYSIVTKGYKAGLTLTVGIASDGRVTGVEITAHDETPGLGANATDPEWLEQFKETDGPLVVAKSPTGAVNEVQALTGATITSRGVASAVNLAREFGEQYLGGKGA</sequence>
<gene>
    <name evidence="6" type="primary">rnfG</name>
    <name evidence="9" type="ORF">HMPREF3293_03004</name>
</gene>
<dbReference type="NCBIfam" id="TIGR01947">
    <property type="entry name" value="rnfG"/>
    <property type="match status" value="1"/>
</dbReference>
<dbReference type="GO" id="GO:0009055">
    <property type="term" value="F:electron transfer activity"/>
    <property type="evidence" value="ECO:0007669"/>
    <property type="project" value="InterPro"/>
</dbReference>
<dbReference type="EMBL" id="LSZW01000065">
    <property type="protein sequence ID" value="KXK64349.1"/>
    <property type="molecule type" value="Genomic_DNA"/>
</dbReference>
<dbReference type="Pfam" id="PF04205">
    <property type="entry name" value="FMN_bind"/>
    <property type="match status" value="1"/>
</dbReference>
<dbReference type="PANTHER" id="PTHR36118:SF1">
    <property type="entry name" value="ION-TRANSLOCATING OXIDOREDUCTASE COMPLEX SUBUNIT G"/>
    <property type="match status" value="1"/>
</dbReference>
<evidence type="ECO:0000256" key="4">
    <source>
        <dbReference type="ARBA" id="ARBA00022643"/>
    </source>
</evidence>
<evidence type="ECO:0000313" key="10">
    <source>
        <dbReference type="Proteomes" id="UP000070366"/>
    </source>
</evidence>
<feature type="domain" description="FMN-binding" evidence="8">
    <location>
        <begin position="101"/>
        <end position="189"/>
    </location>
</feature>
<dbReference type="GO" id="GO:0022900">
    <property type="term" value="P:electron transport chain"/>
    <property type="evidence" value="ECO:0007669"/>
    <property type="project" value="UniProtKB-UniRule"/>
</dbReference>
<keyword evidence="6 7" id="KW-0472">Membrane</keyword>
<dbReference type="SMART" id="SM00900">
    <property type="entry name" value="FMN_bind"/>
    <property type="match status" value="1"/>
</dbReference>
<proteinExistence type="inferred from homology"/>
<organism evidence="9 10">
    <name type="scientific">Christensenella minuta</name>
    <dbReference type="NCBI Taxonomy" id="626937"/>
    <lineage>
        <taxon>Bacteria</taxon>
        <taxon>Bacillati</taxon>
        <taxon>Bacillota</taxon>
        <taxon>Clostridia</taxon>
        <taxon>Christensenellales</taxon>
        <taxon>Christensenellaceae</taxon>
        <taxon>Christensenella</taxon>
    </lineage>
</organism>
<dbReference type="PANTHER" id="PTHR36118">
    <property type="entry name" value="ION-TRANSLOCATING OXIDOREDUCTASE COMPLEX SUBUNIT G"/>
    <property type="match status" value="1"/>
</dbReference>
<evidence type="ECO:0000259" key="8">
    <source>
        <dbReference type="SMART" id="SM00900"/>
    </source>
</evidence>
<keyword evidence="6 7" id="KW-1133">Transmembrane helix</keyword>
<comment type="cofactor">
    <cofactor evidence="6">
        <name>FMN</name>
        <dbReference type="ChEBI" id="CHEBI:58210"/>
    </cofactor>
</comment>
<keyword evidence="6 7" id="KW-0812">Transmembrane</keyword>
<keyword evidence="1 6" id="KW-0813">Transport</keyword>
<evidence type="ECO:0000256" key="2">
    <source>
        <dbReference type="ARBA" id="ARBA00022553"/>
    </source>
</evidence>
<dbReference type="AlphaFoldDB" id="A0A136Q0X6"/>
<keyword evidence="4 6" id="KW-0288">FMN</keyword>
<accession>A0A136Q0X6</accession>
<dbReference type="EC" id="7.-.-.-" evidence="6"/>
<dbReference type="PATRIC" id="fig|626937.4.peg.2954"/>
<evidence type="ECO:0000256" key="7">
    <source>
        <dbReference type="SAM" id="Phobius"/>
    </source>
</evidence>
<keyword evidence="5 6" id="KW-0249">Electron transport</keyword>
<feature type="modified residue" description="FMN phosphoryl threonine" evidence="6">
    <location>
        <position position="172"/>
    </location>
</feature>
<evidence type="ECO:0000256" key="6">
    <source>
        <dbReference type="HAMAP-Rule" id="MF_00479"/>
    </source>
</evidence>
<comment type="similarity">
    <text evidence="6">Belongs to the RnfG family.</text>
</comment>
<dbReference type="HAMAP" id="MF_00479">
    <property type="entry name" value="RsxG_RnfG"/>
    <property type="match status" value="1"/>
</dbReference>
<dbReference type="RefSeq" id="WP_066523165.1">
    <property type="nucleotide sequence ID" value="NZ_CABMOF010000013.1"/>
</dbReference>
<dbReference type="Gene3D" id="3.90.1010.20">
    <property type="match status" value="1"/>
</dbReference>
<dbReference type="GO" id="GO:0005886">
    <property type="term" value="C:plasma membrane"/>
    <property type="evidence" value="ECO:0007669"/>
    <property type="project" value="UniProtKB-SubCell"/>
</dbReference>
<evidence type="ECO:0000256" key="5">
    <source>
        <dbReference type="ARBA" id="ARBA00022982"/>
    </source>
</evidence>
<dbReference type="Proteomes" id="UP000070366">
    <property type="component" value="Unassembled WGS sequence"/>
</dbReference>
<dbReference type="PIRSF" id="PIRSF006091">
    <property type="entry name" value="E_trnsport_RnfG"/>
    <property type="match status" value="1"/>
</dbReference>
<dbReference type="GO" id="GO:0010181">
    <property type="term" value="F:FMN binding"/>
    <property type="evidence" value="ECO:0007669"/>
    <property type="project" value="InterPro"/>
</dbReference>
<reference evidence="9 10" key="1">
    <citation type="submission" date="2016-02" db="EMBL/GenBank/DDBJ databases">
        <authorList>
            <person name="Wen L."/>
            <person name="He K."/>
            <person name="Yang H."/>
        </authorList>
    </citation>
    <scope>NUCLEOTIDE SEQUENCE [LARGE SCALE GENOMIC DNA]</scope>
    <source>
        <strain evidence="9 10">DSM 22607</strain>
    </source>
</reference>
<evidence type="ECO:0000313" key="9">
    <source>
        <dbReference type="EMBL" id="KXK64349.1"/>
    </source>
</evidence>